<evidence type="ECO:0000313" key="3">
    <source>
        <dbReference type="Proteomes" id="UP000256774"/>
    </source>
</evidence>
<keyword evidence="1" id="KW-0472">Membrane</keyword>
<dbReference type="RefSeq" id="WP_116208047.1">
    <property type="nucleotide sequence ID" value="NZ_QUNR01000002.1"/>
</dbReference>
<proteinExistence type="predicted"/>
<sequence>MTSRHQRGVAVLEFALVFTVIWAVFWSMVCYVVPLLVQQAMHRATAEGAQVAAMTISPSLRVSQAKQAALGAMDWLPTSWLNSLSADQTTIKTDANCPLDNNGDATSCLLEVVLTMNYADNAPLKPILGFPGFGTIPKLPATLGSTSAILLQ</sequence>
<dbReference type="AlphaFoldDB" id="A0A3E0H6Z8"/>
<organism evidence="2 3">
    <name type="scientific">Paraperlucidibaca baekdonensis</name>
    <dbReference type="NCBI Taxonomy" id="748120"/>
    <lineage>
        <taxon>Bacteria</taxon>
        <taxon>Pseudomonadati</taxon>
        <taxon>Pseudomonadota</taxon>
        <taxon>Gammaproteobacteria</taxon>
        <taxon>Moraxellales</taxon>
        <taxon>Moraxellaceae</taxon>
        <taxon>Paraperlucidibaca</taxon>
    </lineage>
</organism>
<protein>
    <submittedName>
        <fullName evidence="2">Flp pilus assembly protein TadG</fullName>
    </submittedName>
</protein>
<feature type="transmembrane region" description="Helical" evidence="1">
    <location>
        <begin position="12"/>
        <end position="37"/>
    </location>
</feature>
<keyword evidence="3" id="KW-1185">Reference proteome</keyword>
<gene>
    <name evidence="2" type="ORF">DFR26_1210</name>
</gene>
<comment type="caution">
    <text evidence="2">The sequence shown here is derived from an EMBL/GenBank/DDBJ whole genome shotgun (WGS) entry which is preliminary data.</text>
</comment>
<dbReference type="Proteomes" id="UP000256774">
    <property type="component" value="Unassembled WGS sequence"/>
</dbReference>
<evidence type="ECO:0000256" key="1">
    <source>
        <dbReference type="SAM" id="Phobius"/>
    </source>
</evidence>
<reference evidence="2 3" key="1">
    <citation type="submission" date="2018-08" db="EMBL/GenBank/DDBJ databases">
        <title>Genomic Encyclopedia of Type Strains, Phase IV (KMG-IV): sequencing the most valuable type-strain genomes for metagenomic binning, comparative biology and taxonomic classification.</title>
        <authorList>
            <person name="Goeker M."/>
        </authorList>
    </citation>
    <scope>NUCLEOTIDE SEQUENCE [LARGE SCALE GENOMIC DNA]</scope>
    <source>
        <strain evidence="2 3">DSM 26022</strain>
    </source>
</reference>
<dbReference type="OrthoDB" id="5574209at2"/>
<accession>A0A3E0H6Z8</accession>
<evidence type="ECO:0000313" key="2">
    <source>
        <dbReference type="EMBL" id="REH39037.1"/>
    </source>
</evidence>
<dbReference type="EMBL" id="QUNR01000002">
    <property type="protein sequence ID" value="REH39037.1"/>
    <property type="molecule type" value="Genomic_DNA"/>
</dbReference>
<keyword evidence="1" id="KW-1133">Transmembrane helix</keyword>
<keyword evidence="1" id="KW-0812">Transmembrane</keyword>
<name>A0A3E0H6Z8_9GAMM</name>